<dbReference type="Pfam" id="PF02839">
    <property type="entry name" value="CBM_5_12"/>
    <property type="match status" value="1"/>
</dbReference>
<evidence type="ECO:0000313" key="10">
    <source>
        <dbReference type="Proteomes" id="UP000255528"/>
    </source>
</evidence>
<keyword evidence="3 9" id="KW-0378">Hydrolase</keyword>
<organism evidence="9 10">
    <name type="scientific">Buttiauxella agrestis</name>
    <dbReference type="NCBI Taxonomy" id="82977"/>
    <lineage>
        <taxon>Bacteria</taxon>
        <taxon>Pseudomonadati</taxon>
        <taxon>Pseudomonadota</taxon>
        <taxon>Gammaproteobacteria</taxon>
        <taxon>Enterobacterales</taxon>
        <taxon>Enterobacteriaceae</taxon>
        <taxon>Buttiauxella</taxon>
    </lineage>
</organism>
<dbReference type="Pfam" id="PF18911">
    <property type="entry name" value="PKD_4"/>
    <property type="match status" value="1"/>
</dbReference>
<dbReference type="EC" id="3.2.1.14" evidence="2"/>
<keyword evidence="6" id="KW-0624">Polysaccharide degradation</keyword>
<dbReference type="Pfam" id="PF22352">
    <property type="entry name" value="K319L-like_PKD"/>
    <property type="match status" value="1"/>
</dbReference>
<dbReference type="SUPFAM" id="SSF54556">
    <property type="entry name" value="Chitinase insertion domain"/>
    <property type="match status" value="1"/>
</dbReference>
<reference evidence="9 10" key="1">
    <citation type="submission" date="2018-06" db="EMBL/GenBank/DDBJ databases">
        <authorList>
            <consortium name="Pathogen Informatics"/>
            <person name="Doyle S."/>
        </authorList>
    </citation>
    <scope>NUCLEOTIDE SEQUENCE [LARGE SCALE GENOMIC DNA]</scope>
    <source>
        <strain evidence="9 10">NCTC12119</strain>
    </source>
</reference>
<evidence type="ECO:0000256" key="7">
    <source>
        <dbReference type="SAM" id="MobiDB-lite"/>
    </source>
</evidence>
<dbReference type="SUPFAM" id="SSF51445">
    <property type="entry name" value="(Trans)glycosidases"/>
    <property type="match status" value="1"/>
</dbReference>
<name>A0A381KR17_9ENTR</name>
<dbReference type="CDD" id="cd12215">
    <property type="entry name" value="ChiC_BD"/>
    <property type="match status" value="1"/>
</dbReference>
<dbReference type="InterPro" id="IPR050314">
    <property type="entry name" value="Glycosyl_Hydrlase_18"/>
</dbReference>
<evidence type="ECO:0000259" key="8">
    <source>
        <dbReference type="PROSITE" id="PS51910"/>
    </source>
</evidence>
<dbReference type="SMART" id="SM00089">
    <property type="entry name" value="PKD"/>
    <property type="match status" value="2"/>
</dbReference>
<feature type="domain" description="GH18" evidence="8">
    <location>
        <begin position="50"/>
        <end position="479"/>
    </location>
</feature>
<dbReference type="PANTHER" id="PTHR11177:SF317">
    <property type="entry name" value="CHITINASE 12-RELATED"/>
    <property type="match status" value="1"/>
</dbReference>
<keyword evidence="4" id="KW-0146">Chitin degradation</keyword>
<dbReference type="SMART" id="SM00495">
    <property type="entry name" value="ChtBD3"/>
    <property type="match status" value="1"/>
</dbReference>
<dbReference type="InterPro" id="IPR022409">
    <property type="entry name" value="PKD/Chitinase_dom"/>
</dbReference>
<dbReference type="AlphaFoldDB" id="A0A381KR17"/>
<dbReference type="GO" id="GO:0000272">
    <property type="term" value="P:polysaccharide catabolic process"/>
    <property type="evidence" value="ECO:0007669"/>
    <property type="project" value="UniProtKB-KW"/>
</dbReference>
<dbReference type="InterPro" id="IPR035986">
    <property type="entry name" value="PKD_dom_sf"/>
</dbReference>
<dbReference type="PANTHER" id="PTHR11177">
    <property type="entry name" value="CHITINASE"/>
    <property type="match status" value="1"/>
</dbReference>
<dbReference type="GO" id="GO:0030246">
    <property type="term" value="F:carbohydrate binding"/>
    <property type="evidence" value="ECO:0007669"/>
    <property type="project" value="InterPro"/>
</dbReference>
<evidence type="ECO:0000256" key="3">
    <source>
        <dbReference type="ARBA" id="ARBA00022801"/>
    </source>
</evidence>
<evidence type="ECO:0000256" key="2">
    <source>
        <dbReference type="ARBA" id="ARBA00012729"/>
    </source>
</evidence>
<evidence type="ECO:0000313" key="9">
    <source>
        <dbReference type="EMBL" id="SUY92936.1"/>
    </source>
</evidence>
<accession>A0A381KR17</accession>
<dbReference type="GO" id="GO:0005576">
    <property type="term" value="C:extracellular region"/>
    <property type="evidence" value="ECO:0007669"/>
    <property type="project" value="InterPro"/>
</dbReference>
<comment type="catalytic activity">
    <reaction evidence="1">
        <text>Random endo-hydrolysis of N-acetyl-beta-D-glucosaminide (1-&gt;4)-beta-linkages in chitin and chitodextrins.</text>
        <dbReference type="EC" id="3.2.1.14"/>
    </reaction>
</comment>
<dbReference type="GO" id="GO:0006032">
    <property type="term" value="P:chitin catabolic process"/>
    <property type="evidence" value="ECO:0007669"/>
    <property type="project" value="UniProtKB-KW"/>
</dbReference>
<dbReference type="EMBL" id="UIGI01000002">
    <property type="protein sequence ID" value="SUY92936.1"/>
    <property type="molecule type" value="Genomic_DNA"/>
</dbReference>
<evidence type="ECO:0000256" key="4">
    <source>
        <dbReference type="ARBA" id="ARBA00023024"/>
    </source>
</evidence>
<dbReference type="SUPFAM" id="SSF49299">
    <property type="entry name" value="PKD domain"/>
    <property type="match status" value="1"/>
</dbReference>
<proteinExistence type="predicted"/>
<dbReference type="Gene3D" id="3.20.20.80">
    <property type="entry name" value="Glycosidases"/>
    <property type="match status" value="1"/>
</dbReference>
<dbReference type="InterPro" id="IPR013783">
    <property type="entry name" value="Ig-like_fold"/>
</dbReference>
<gene>
    <name evidence="9" type="primary">chiA_2</name>
    <name evidence="9" type="ORF">NCTC12119_04966</name>
</gene>
<dbReference type="InterPro" id="IPR000601">
    <property type="entry name" value="PKD_dom"/>
</dbReference>
<dbReference type="Pfam" id="PF00704">
    <property type="entry name" value="Glyco_hydro_18"/>
    <property type="match status" value="1"/>
</dbReference>
<dbReference type="Proteomes" id="UP000255528">
    <property type="component" value="Unassembled WGS sequence"/>
</dbReference>
<dbReference type="Gene3D" id="3.10.50.10">
    <property type="match status" value="1"/>
</dbReference>
<dbReference type="Gene3D" id="2.10.10.20">
    <property type="entry name" value="Carbohydrate-binding module superfamily 5/12"/>
    <property type="match status" value="1"/>
</dbReference>
<dbReference type="RefSeq" id="WP_115632149.1">
    <property type="nucleotide sequence ID" value="NZ_UIGI01000002.1"/>
</dbReference>
<dbReference type="GO" id="GO:0008061">
    <property type="term" value="F:chitin binding"/>
    <property type="evidence" value="ECO:0007669"/>
    <property type="project" value="InterPro"/>
</dbReference>
<dbReference type="GO" id="GO:0008843">
    <property type="term" value="F:endochitinase activity"/>
    <property type="evidence" value="ECO:0007669"/>
    <property type="project" value="UniProtKB-EC"/>
</dbReference>
<dbReference type="InterPro" id="IPR036573">
    <property type="entry name" value="CBM_sf_5/12"/>
</dbReference>
<dbReference type="InterPro" id="IPR017853">
    <property type="entry name" value="GH"/>
</dbReference>
<evidence type="ECO:0000256" key="1">
    <source>
        <dbReference type="ARBA" id="ARBA00000822"/>
    </source>
</evidence>
<dbReference type="InterPro" id="IPR003610">
    <property type="entry name" value="CBM5/12"/>
</dbReference>
<dbReference type="Gene3D" id="2.60.40.10">
    <property type="entry name" value="Immunoglobulins"/>
    <property type="match status" value="2"/>
</dbReference>
<keyword evidence="9" id="KW-0326">Glycosidase</keyword>
<dbReference type="InterPro" id="IPR011583">
    <property type="entry name" value="Chitinase_II/V-like_cat"/>
</dbReference>
<keyword evidence="5" id="KW-0119">Carbohydrate metabolism</keyword>
<evidence type="ECO:0000256" key="5">
    <source>
        <dbReference type="ARBA" id="ARBA00023277"/>
    </source>
</evidence>
<sequence length="770" mass="83186">MSNITKPDATTDESYQLDNFDSATDSEKFSYTSARVAKPVYNKYNTVGRPKVFGYYTDWSQYDSRLEGKQEPASDRGRGVDLTLVSPTAFDKLIVGFAGIIGDQGEKSSAIAKGASDFGINTQDGSVTFLDVWGDAQSYLNNGFPNWVDIPMPDDFQQDKVQGVLGGLRDLQKKAKAQGHNLILSFSVGGWTMSNGFHDMARDSQQRTRFCASIIDLFKRFPMFTALDIDWEYPGAAGNNNPYSDDDSVYYILLMKDLRAAFTNAGLGNTEISIASSADPTILAKSDVPGLLAAGLNGINLMTYDFFGTPWAASLNHHTNLHKTNETTWGVDAAVDYLISVGVAQSSINIGYAGYTRNARNAVITQPSPLIGTYEPGSGTTTGSFESGSTEWYDIIYNYLDLETQKGKNGFQLYTDELADADYLYNTSSKLFLSLDTPRTVKAKAEYAREKGLGGVFTWTADQDNGLLVNAAREGLGAPIVNQVIDMTPFYFKGVNVSPDPIDRAPVAQIQGPKSPVSPIAELTFDGSHSYDPDGDPITWQWNVPAGLNVSGNLTDQIIKLRVPATGYQSSYTVSLTVSDGTKSGSDSYTFQVAGGINQPPVAVVTGNETVASGATGTLNGSNSYDPEGQPLTFFWTLPANVTAISLTEKVLAYTAPTVLVNQPLVFKLMVTDAGGLSDTVSYDIVVQTASAYPQWDVNTVYNEADRVSWKGKNYAAKWWTQGTEPGTQDSAGGDPWLLLGSLPGTNQPQCPDVKGGCCAPRGRNPGRNR</sequence>
<evidence type="ECO:0000256" key="6">
    <source>
        <dbReference type="ARBA" id="ARBA00023326"/>
    </source>
</evidence>
<feature type="region of interest" description="Disordered" evidence="7">
    <location>
        <begin position="751"/>
        <end position="770"/>
    </location>
</feature>
<dbReference type="CDD" id="cd06548">
    <property type="entry name" value="GH18_chitinase"/>
    <property type="match status" value="1"/>
</dbReference>
<dbReference type="InterPro" id="IPR029070">
    <property type="entry name" value="Chitinase_insertion_sf"/>
</dbReference>
<dbReference type="SMART" id="SM00636">
    <property type="entry name" value="Glyco_18"/>
    <property type="match status" value="1"/>
</dbReference>
<dbReference type="SUPFAM" id="SSF51055">
    <property type="entry name" value="Carbohydrate binding domain"/>
    <property type="match status" value="1"/>
</dbReference>
<dbReference type="InterPro" id="IPR001223">
    <property type="entry name" value="Glyco_hydro18_cat"/>
</dbReference>
<dbReference type="PROSITE" id="PS51910">
    <property type="entry name" value="GH18_2"/>
    <property type="match status" value="1"/>
</dbReference>
<protein>
    <recommendedName>
        <fullName evidence="2">chitinase</fullName>
        <ecNumber evidence="2">3.2.1.14</ecNumber>
    </recommendedName>
</protein>